<evidence type="ECO:0000256" key="1">
    <source>
        <dbReference type="ARBA" id="ARBA00004123"/>
    </source>
</evidence>
<feature type="region of interest" description="Disordered" evidence="4">
    <location>
        <begin position="706"/>
        <end position="866"/>
    </location>
</feature>
<dbReference type="SMART" id="SM00066">
    <property type="entry name" value="GAL4"/>
    <property type="match status" value="1"/>
</dbReference>
<dbReference type="PROSITE" id="PS00463">
    <property type="entry name" value="ZN2_CY6_FUNGAL_1"/>
    <property type="match status" value="1"/>
</dbReference>
<organism evidence="7 8">
    <name type="scientific">Antrodiella citrinella</name>
    <dbReference type="NCBI Taxonomy" id="2447956"/>
    <lineage>
        <taxon>Eukaryota</taxon>
        <taxon>Fungi</taxon>
        <taxon>Dikarya</taxon>
        <taxon>Basidiomycota</taxon>
        <taxon>Agaricomycotina</taxon>
        <taxon>Agaricomycetes</taxon>
        <taxon>Polyporales</taxon>
        <taxon>Steccherinaceae</taxon>
        <taxon>Antrodiella</taxon>
    </lineage>
</organism>
<feature type="compositionally biased region" description="Low complexity" evidence="4">
    <location>
        <begin position="901"/>
        <end position="910"/>
    </location>
</feature>
<comment type="caution">
    <text evidence="7">The sequence shown here is derived from an EMBL/GenBank/DDBJ whole genome shotgun (WGS) entry which is preliminary data.</text>
</comment>
<feature type="compositionally biased region" description="Polar residues" evidence="4">
    <location>
        <begin position="755"/>
        <end position="766"/>
    </location>
</feature>
<evidence type="ECO:0000256" key="3">
    <source>
        <dbReference type="ARBA" id="ARBA00023242"/>
    </source>
</evidence>
<dbReference type="Pfam" id="PF04082">
    <property type="entry name" value="Fungal_trans"/>
    <property type="match status" value="1"/>
</dbReference>
<gene>
    <name evidence="7" type="ORF">EUX98_g3676</name>
</gene>
<dbReference type="PANTHER" id="PTHR31001:SF56">
    <property type="entry name" value="ZN(2)-C6 FUNGAL-TYPE DOMAIN-CONTAINING PROTEIN"/>
    <property type="match status" value="1"/>
</dbReference>
<dbReference type="PROSITE" id="PS51379">
    <property type="entry name" value="4FE4S_FER_2"/>
    <property type="match status" value="1"/>
</dbReference>
<dbReference type="GO" id="GO:0003677">
    <property type="term" value="F:DNA binding"/>
    <property type="evidence" value="ECO:0007669"/>
    <property type="project" value="InterPro"/>
</dbReference>
<feature type="domain" description="Zn(2)-C6 fungal-type" evidence="5">
    <location>
        <begin position="48"/>
        <end position="77"/>
    </location>
</feature>
<proteinExistence type="predicted"/>
<evidence type="ECO:0008006" key="9">
    <source>
        <dbReference type="Google" id="ProtNLM"/>
    </source>
</evidence>
<dbReference type="Pfam" id="PF00172">
    <property type="entry name" value="Zn_clus"/>
    <property type="match status" value="1"/>
</dbReference>
<keyword evidence="8" id="KW-1185">Reference proteome</keyword>
<evidence type="ECO:0000313" key="8">
    <source>
        <dbReference type="Proteomes" id="UP000308730"/>
    </source>
</evidence>
<feature type="compositionally biased region" description="Low complexity" evidence="4">
    <location>
        <begin position="839"/>
        <end position="860"/>
    </location>
</feature>
<dbReference type="EMBL" id="SGPM01000078">
    <property type="protein sequence ID" value="THH30503.1"/>
    <property type="molecule type" value="Genomic_DNA"/>
</dbReference>
<evidence type="ECO:0000256" key="4">
    <source>
        <dbReference type="SAM" id="MobiDB-lite"/>
    </source>
</evidence>
<sequence length="975" mass="107531">MPADHSKQPNSQPPARVRRHVRKDNDEDKLDTIHSREIELKRSRGEISCAECRRLKIKCDKTIPCQSCQRRGCAALCPNGSLATGQGTRFVLAATEHLHKRIARMGERIRQLEDALAILQAKCSNEPHPLLNDDATTTPTVEDGPIPEMTDVKFQKDVIEAFGTLSVYAHGVSRFFGPSGGPEYLLYTSSNDSPSTTPSVGSKSPESFRESLSPPLSAEMIRFSSSFPFTPVGSVNAVLEIIEGHLPSWERACHLSEAYLEHAAWLFRGVSREQLVLEMLPSLYRRPLPDGAALRDDYSGPHDYALLYLIFAVGALLDLNQEPYNAEGEHYHQLARAALCLQPVLEKPSSVTIQALHLLSIYNGLAGNEVSGGETSLETTWSLVAFAAQLSHSIGLHRDSSRWGLSDDTVNRRRLLFWNLFVADSWQSLTTGRPPSFSRKYIDCKFPVTEASADGEPENDFGTWGFRFALECVSEVAASTLTAEAPSYATIMELDRKVREFPIPAEAAALLEDLKTPMEGDEPLPLSVSMTRFALSHSREVILLSIHRAFFAQSIIDCPDNPLRSQYAPSFLASYRASSTILKAINDQFALLPTLCARFWVIWTYAFSAAVVFGTVVARGPRSPLAAQAVGQLDIACELFTKAAKLSRRAAKALPILNKLKEKAQIALAAAKTEGSHNGALWKVDAADDADELEIFAGKTRLVESKRLSPSPSIQSAPSAGSDMQQQAQPDASMSAYERDYKSVIAPPTVPPIPQASSVSAPQNASPWYPQSRGYLASGYPQQPPPAQPSYAVQHTSYDDPRSGYSEQPQWQPMQQHAETHLHPHPSSHLPHAPPPGPHQHVPSHSHSQPVPSQQQPHSGMHALPPPLHIQRMMQDYSNNAVSPTTYRHPPPQNNMPPQPQQEHGQQQQQEAYLRDQQPSAYPVDPSFQGMRQGYMPPPEMVALGLASRESRLDERWASFIHESGYLDGINFGGR</sequence>
<dbReference type="SMART" id="SM00906">
    <property type="entry name" value="Fungal_trans"/>
    <property type="match status" value="1"/>
</dbReference>
<dbReference type="OrthoDB" id="424974at2759"/>
<reference evidence="7 8" key="1">
    <citation type="submission" date="2019-02" db="EMBL/GenBank/DDBJ databases">
        <title>Genome sequencing of the rare red list fungi Antrodiella citrinella (Flaviporus citrinellus).</title>
        <authorList>
            <person name="Buettner E."/>
            <person name="Kellner H."/>
        </authorList>
    </citation>
    <scope>NUCLEOTIDE SEQUENCE [LARGE SCALE GENOMIC DNA]</scope>
    <source>
        <strain evidence="7 8">DSM 108506</strain>
    </source>
</reference>
<feature type="region of interest" description="Disordered" evidence="4">
    <location>
        <begin position="187"/>
        <end position="211"/>
    </location>
</feature>
<evidence type="ECO:0000259" key="6">
    <source>
        <dbReference type="PROSITE" id="PS51379"/>
    </source>
</evidence>
<dbReference type="PANTHER" id="PTHR31001">
    <property type="entry name" value="UNCHARACTERIZED TRANSCRIPTIONAL REGULATORY PROTEIN"/>
    <property type="match status" value="1"/>
</dbReference>
<dbReference type="PROSITE" id="PS50048">
    <property type="entry name" value="ZN2_CY6_FUNGAL_2"/>
    <property type="match status" value="1"/>
</dbReference>
<feature type="compositionally biased region" description="Low complexity" evidence="4">
    <location>
        <begin position="188"/>
        <end position="199"/>
    </location>
</feature>
<evidence type="ECO:0000313" key="7">
    <source>
        <dbReference type="EMBL" id="THH30503.1"/>
    </source>
</evidence>
<accession>A0A4V3XIU4</accession>
<keyword evidence="2" id="KW-0479">Metal-binding</keyword>
<feature type="compositionally biased region" description="Polar residues" evidence="4">
    <location>
        <begin position="805"/>
        <end position="817"/>
    </location>
</feature>
<dbReference type="InterPro" id="IPR017896">
    <property type="entry name" value="4Fe4S_Fe-S-bd"/>
</dbReference>
<dbReference type="CDD" id="cd00067">
    <property type="entry name" value="GAL4"/>
    <property type="match status" value="1"/>
</dbReference>
<dbReference type="GO" id="GO:0006351">
    <property type="term" value="P:DNA-templated transcription"/>
    <property type="evidence" value="ECO:0007669"/>
    <property type="project" value="InterPro"/>
</dbReference>
<dbReference type="AlphaFoldDB" id="A0A4V3XIU4"/>
<dbReference type="GO" id="GO:0008270">
    <property type="term" value="F:zinc ion binding"/>
    <property type="evidence" value="ECO:0007669"/>
    <property type="project" value="InterPro"/>
</dbReference>
<protein>
    <recommendedName>
        <fullName evidence="9">Zn(2)-C6 fungal-type domain-containing protein</fullName>
    </recommendedName>
</protein>
<evidence type="ECO:0000259" key="5">
    <source>
        <dbReference type="PROSITE" id="PS50048"/>
    </source>
</evidence>
<feature type="compositionally biased region" description="Pro residues" evidence="4">
    <location>
        <begin position="889"/>
        <end position="900"/>
    </location>
</feature>
<dbReference type="InterPro" id="IPR001138">
    <property type="entry name" value="Zn2Cys6_DnaBD"/>
</dbReference>
<feature type="compositionally biased region" description="Polar residues" evidence="4">
    <location>
        <begin position="723"/>
        <end position="732"/>
    </location>
</feature>
<dbReference type="InterPro" id="IPR036864">
    <property type="entry name" value="Zn2-C6_fun-type_DNA-bd_sf"/>
</dbReference>
<dbReference type="InterPro" id="IPR050613">
    <property type="entry name" value="Sec_Metabolite_Reg"/>
</dbReference>
<comment type="subcellular location">
    <subcellularLocation>
        <location evidence="1">Nucleus</location>
    </subcellularLocation>
</comment>
<feature type="compositionally biased region" description="Low complexity" evidence="4">
    <location>
        <begin position="709"/>
        <end position="722"/>
    </location>
</feature>
<dbReference type="GO" id="GO:0000981">
    <property type="term" value="F:DNA-binding transcription factor activity, RNA polymerase II-specific"/>
    <property type="evidence" value="ECO:0007669"/>
    <property type="project" value="InterPro"/>
</dbReference>
<keyword evidence="3" id="KW-0539">Nucleus</keyword>
<dbReference type="GO" id="GO:0005634">
    <property type="term" value="C:nucleus"/>
    <property type="evidence" value="ECO:0007669"/>
    <property type="project" value="UniProtKB-SubCell"/>
</dbReference>
<feature type="region of interest" description="Disordered" evidence="4">
    <location>
        <begin position="881"/>
        <end position="923"/>
    </location>
</feature>
<evidence type="ECO:0000256" key="2">
    <source>
        <dbReference type="ARBA" id="ARBA00022723"/>
    </source>
</evidence>
<dbReference type="Gene3D" id="4.10.240.10">
    <property type="entry name" value="Zn(2)-C6 fungal-type DNA-binding domain"/>
    <property type="match status" value="1"/>
</dbReference>
<dbReference type="InterPro" id="IPR007219">
    <property type="entry name" value="XnlR_reg_dom"/>
</dbReference>
<dbReference type="Proteomes" id="UP000308730">
    <property type="component" value="Unassembled WGS sequence"/>
</dbReference>
<name>A0A4V3XIU4_9APHY</name>
<feature type="region of interest" description="Disordered" evidence="4">
    <location>
        <begin position="1"/>
        <end position="29"/>
    </location>
</feature>
<feature type="domain" description="4Fe-4S ferredoxin-type" evidence="6">
    <location>
        <begin position="55"/>
        <end position="87"/>
    </location>
</feature>
<dbReference type="CDD" id="cd12148">
    <property type="entry name" value="fungal_TF_MHR"/>
    <property type="match status" value="1"/>
</dbReference>
<dbReference type="SUPFAM" id="SSF57701">
    <property type="entry name" value="Zn2/Cys6 DNA-binding domain"/>
    <property type="match status" value="1"/>
</dbReference>